<feature type="domain" description="HTH araC/xylS-type" evidence="6">
    <location>
        <begin position="221"/>
        <end position="321"/>
    </location>
</feature>
<dbReference type="PANTHER" id="PTHR46796">
    <property type="entry name" value="HTH-TYPE TRANSCRIPTIONAL ACTIVATOR RHAS-RELATED"/>
    <property type="match status" value="1"/>
</dbReference>
<keyword evidence="2" id="KW-0805">Transcription regulation</keyword>
<dbReference type="AlphaFoldDB" id="A0A4Y5W126"/>
<evidence type="ECO:0000256" key="2">
    <source>
        <dbReference type="ARBA" id="ARBA00023015"/>
    </source>
</evidence>
<evidence type="ECO:0000256" key="4">
    <source>
        <dbReference type="ARBA" id="ARBA00023163"/>
    </source>
</evidence>
<comment type="function">
    <text evidence="5">Regulatory protein of the TOL plasmid xyl operons. XylS activates the xylXYZLTEGFJQKIH operon required for the degradation of toluene, m-xylene and p-xylene.</text>
</comment>
<dbReference type="EMBL" id="CP021645">
    <property type="protein sequence ID" value="QDD88048.1"/>
    <property type="molecule type" value="Genomic_DNA"/>
</dbReference>
<dbReference type="Pfam" id="PF12833">
    <property type="entry name" value="HTH_18"/>
    <property type="match status" value="1"/>
</dbReference>
<keyword evidence="3" id="KW-0238">DNA-binding</keyword>
<name>A0A4Y5W126_9PSED</name>
<protein>
    <submittedName>
        <fullName evidence="7">Transcriptional regulator</fullName>
    </submittedName>
</protein>
<evidence type="ECO:0000256" key="3">
    <source>
        <dbReference type="ARBA" id="ARBA00023125"/>
    </source>
</evidence>
<gene>
    <name evidence="7" type="ORF">CCZ28_03135</name>
</gene>
<dbReference type="GO" id="GO:0005737">
    <property type="term" value="C:cytoplasm"/>
    <property type="evidence" value="ECO:0007669"/>
    <property type="project" value="UniProtKB-SubCell"/>
</dbReference>
<evidence type="ECO:0000259" key="6">
    <source>
        <dbReference type="PROSITE" id="PS01124"/>
    </source>
</evidence>
<dbReference type="InterPro" id="IPR018060">
    <property type="entry name" value="HTH_AraC"/>
</dbReference>
<evidence type="ECO:0000313" key="7">
    <source>
        <dbReference type="EMBL" id="QDD88048.1"/>
    </source>
</evidence>
<dbReference type="Gene3D" id="1.10.10.60">
    <property type="entry name" value="Homeodomain-like"/>
    <property type="match status" value="1"/>
</dbReference>
<dbReference type="SUPFAM" id="SSF46689">
    <property type="entry name" value="Homeodomain-like"/>
    <property type="match status" value="2"/>
</dbReference>
<dbReference type="PROSITE" id="PS01124">
    <property type="entry name" value="HTH_ARAC_FAMILY_2"/>
    <property type="match status" value="1"/>
</dbReference>
<dbReference type="SMART" id="SM00342">
    <property type="entry name" value="HTH_ARAC"/>
    <property type="match status" value="1"/>
</dbReference>
<proteinExistence type="predicted"/>
<accession>A0A4Y5W126</accession>
<comment type="subcellular location">
    <subcellularLocation>
        <location evidence="1">Cytoplasm</location>
    </subcellularLocation>
</comment>
<sequence length="325" mass="35989">MQQTNFEVQTHSGQVAEACRWMSAMAGPHRLETRSGAELSFHHQGLRLPGRATVLGRIGYGAAVQIGIDALDAYSLSLPLQGRQSLASRGARVRSDSQCGMVVAPHEWQRLDMAADCLKLQVVIRREALQEVAEGLLGRPLAAPLSFAGEMELARPAVAAWWQGVRQLLDGWSAVQALYGQPALANDLEVMLLKGLLLAQPHNYSAALEEGVGTGYPEFLLRARRYLEAHARENPSLESLERVAGVSRAKLYASFRRYHGQPPMAYLKRLRLEEVRRLLLARREGASVSRIALDWGFEHLGRFASDYRQAFGETPSQTLAGRRLD</sequence>
<dbReference type="GO" id="GO:0043565">
    <property type="term" value="F:sequence-specific DNA binding"/>
    <property type="evidence" value="ECO:0007669"/>
    <property type="project" value="InterPro"/>
</dbReference>
<organism evidence="7">
    <name type="scientific">Pseudomonas oryzihabitans</name>
    <dbReference type="NCBI Taxonomy" id="47885"/>
    <lineage>
        <taxon>Bacteria</taxon>
        <taxon>Pseudomonadati</taxon>
        <taxon>Pseudomonadota</taxon>
        <taxon>Gammaproteobacteria</taxon>
        <taxon>Pseudomonadales</taxon>
        <taxon>Pseudomonadaceae</taxon>
        <taxon>Pseudomonas</taxon>
    </lineage>
</organism>
<reference evidence="7" key="1">
    <citation type="submission" date="2017-05" db="EMBL/GenBank/DDBJ databases">
        <title>Complete genome sequence of Pseudomonas psychrotolerans CS51.</title>
        <authorList>
            <person name="Asaf S."/>
            <person name="Kang S.M."/>
            <person name="Lee I.J."/>
        </authorList>
    </citation>
    <scope>NUCLEOTIDE SEQUENCE [LARGE SCALE GENOMIC DNA]</scope>
    <source>
        <strain evidence="7">CS51</strain>
    </source>
</reference>
<keyword evidence="4" id="KW-0804">Transcription</keyword>
<dbReference type="InterPro" id="IPR050204">
    <property type="entry name" value="AraC_XylS_family_regulators"/>
</dbReference>
<evidence type="ECO:0000256" key="5">
    <source>
        <dbReference type="ARBA" id="ARBA00037345"/>
    </source>
</evidence>
<dbReference type="InterPro" id="IPR035418">
    <property type="entry name" value="AraC-bd_2"/>
</dbReference>
<dbReference type="GO" id="GO:0003700">
    <property type="term" value="F:DNA-binding transcription factor activity"/>
    <property type="evidence" value="ECO:0007669"/>
    <property type="project" value="InterPro"/>
</dbReference>
<dbReference type="Pfam" id="PF14525">
    <property type="entry name" value="AraC_binding_2"/>
    <property type="match status" value="1"/>
</dbReference>
<dbReference type="RefSeq" id="WP_140215811.1">
    <property type="nucleotide sequence ID" value="NZ_CP021645.1"/>
</dbReference>
<dbReference type="PANTHER" id="PTHR46796:SF12">
    <property type="entry name" value="HTH-TYPE DNA-BINDING TRANSCRIPTIONAL ACTIVATOR EUTR"/>
    <property type="match status" value="1"/>
</dbReference>
<dbReference type="GO" id="GO:0009893">
    <property type="term" value="P:positive regulation of metabolic process"/>
    <property type="evidence" value="ECO:0007669"/>
    <property type="project" value="UniProtKB-ARBA"/>
</dbReference>
<dbReference type="PROSITE" id="PS00041">
    <property type="entry name" value="HTH_ARAC_FAMILY_1"/>
    <property type="match status" value="1"/>
</dbReference>
<dbReference type="InterPro" id="IPR009057">
    <property type="entry name" value="Homeodomain-like_sf"/>
</dbReference>
<evidence type="ECO:0000256" key="1">
    <source>
        <dbReference type="ARBA" id="ARBA00004496"/>
    </source>
</evidence>
<dbReference type="InterPro" id="IPR018062">
    <property type="entry name" value="HTH_AraC-typ_CS"/>
</dbReference>